<proteinExistence type="predicted"/>
<dbReference type="InterPro" id="IPR013106">
    <property type="entry name" value="Ig_V-set"/>
</dbReference>
<dbReference type="EMBL" id="SOYY01000024">
    <property type="protein sequence ID" value="KAA0703019.1"/>
    <property type="molecule type" value="Genomic_DNA"/>
</dbReference>
<comment type="caution">
    <text evidence="4">The sequence shown here is derived from an EMBL/GenBank/DDBJ whole genome shotgun (WGS) entry which is preliminary data.</text>
</comment>
<dbReference type="PANTHER" id="PTHR11422:SF12">
    <property type="entry name" value="MICROFIBRIL-ASSOCIATED GLYCOPROTEIN 3"/>
    <property type="match status" value="1"/>
</dbReference>
<dbReference type="InterPro" id="IPR007110">
    <property type="entry name" value="Ig-like_dom"/>
</dbReference>
<feature type="chain" id="PRO_5022818001" description="Ig-like domain-containing protein" evidence="2">
    <location>
        <begin position="25"/>
        <end position="484"/>
    </location>
</feature>
<dbReference type="InterPro" id="IPR036179">
    <property type="entry name" value="Ig-like_dom_sf"/>
</dbReference>
<dbReference type="GO" id="GO:0070374">
    <property type="term" value="P:positive regulation of ERK1 and ERK2 cascade"/>
    <property type="evidence" value="ECO:0007669"/>
    <property type="project" value="TreeGrafter"/>
</dbReference>
<protein>
    <recommendedName>
        <fullName evidence="3">Ig-like domain-containing protein</fullName>
    </recommendedName>
</protein>
<dbReference type="InterPro" id="IPR013783">
    <property type="entry name" value="Ig-like_fold"/>
</dbReference>
<sequence length="484" mass="53365">MHLEQKVQFLVVLGLAVVFEGAKCLDQEVIVAYGSVAVLPCVDDSSAVSHPSAVYWSRIVDNVKKTVWRREKSGLEFRSVKSPSRVYCPAPNFGNGDYSLHINGITDEDGGRYICEVEGKTSTRKTVMLRIVKVSFSPPVVIEGLRLDTKCVISPKPQIKKLQWELNGKATGNTVLYRVSQSDSGNWTCRVSYNNVVGKATAFLQVRGISTPPADSSMVYAAVGSSVSLPCVFTEGLVQHSGIWKRTSTARNSSLPFPLPSSLHQRSLVPLSSRDGSAWIETVEDGDEGTYTCSGMMKLTTIQMKAQRSMQLVIARVLSSSSKGQMTLTCHLSNFSQVTSYEWLRVIYGVNNTQTVTSVSTSNTVKIPKVSVQNIGEWVCRYYGKEGLLGNATYQLNMMGAQIGQSDSKSGNKVGMVMGLGFLFLVVFLILFQMYKNYRRKKMILLYPALETIVHEAATEQERIERRHAKLNEACGGDLKSVCV</sequence>
<name>A0A5A9N214_9TELE</name>
<keyword evidence="1" id="KW-0472">Membrane</keyword>
<dbReference type="PANTHER" id="PTHR11422">
    <property type="entry name" value="T-CELL SURFACE GLYCOPROTEIN CD4"/>
    <property type="match status" value="1"/>
</dbReference>
<feature type="domain" description="Ig-like" evidence="3">
    <location>
        <begin position="34"/>
        <end position="128"/>
    </location>
</feature>
<feature type="signal peptide" evidence="2">
    <location>
        <begin position="1"/>
        <end position="24"/>
    </location>
</feature>
<reference evidence="4 5" key="1">
    <citation type="journal article" date="2019" name="Mol. Ecol. Resour.">
        <title>Chromosome-level genome assembly of Triplophysa tibetana, a fish adapted to the harsh high-altitude environment of the Tibetan Plateau.</title>
        <authorList>
            <person name="Yang X."/>
            <person name="Liu H."/>
            <person name="Ma Z."/>
            <person name="Zou Y."/>
            <person name="Zou M."/>
            <person name="Mao Y."/>
            <person name="Li X."/>
            <person name="Wang H."/>
            <person name="Chen T."/>
            <person name="Wang W."/>
            <person name="Yang R."/>
        </authorList>
    </citation>
    <scope>NUCLEOTIDE SEQUENCE [LARGE SCALE GENOMIC DNA]</scope>
    <source>
        <strain evidence="4">TTIB1903HZAU</strain>
        <tissue evidence="4">Muscle</tissue>
    </source>
</reference>
<dbReference type="Gene3D" id="2.60.40.10">
    <property type="entry name" value="Immunoglobulins"/>
    <property type="match status" value="4"/>
</dbReference>
<gene>
    <name evidence="4" type="ORF">E1301_Tti010873</name>
</gene>
<organism evidence="4 5">
    <name type="scientific">Triplophysa tibetana</name>
    <dbReference type="NCBI Taxonomy" id="1572043"/>
    <lineage>
        <taxon>Eukaryota</taxon>
        <taxon>Metazoa</taxon>
        <taxon>Chordata</taxon>
        <taxon>Craniata</taxon>
        <taxon>Vertebrata</taxon>
        <taxon>Euteleostomi</taxon>
        <taxon>Actinopterygii</taxon>
        <taxon>Neopterygii</taxon>
        <taxon>Teleostei</taxon>
        <taxon>Ostariophysi</taxon>
        <taxon>Cypriniformes</taxon>
        <taxon>Nemacheilidae</taxon>
        <taxon>Triplophysa</taxon>
    </lineage>
</organism>
<dbReference type="Proteomes" id="UP000324632">
    <property type="component" value="Chromosome 24"/>
</dbReference>
<dbReference type="GO" id="GO:0045121">
    <property type="term" value="C:membrane raft"/>
    <property type="evidence" value="ECO:0007669"/>
    <property type="project" value="TreeGrafter"/>
</dbReference>
<dbReference type="GO" id="GO:0009897">
    <property type="term" value="C:external side of plasma membrane"/>
    <property type="evidence" value="ECO:0007669"/>
    <property type="project" value="TreeGrafter"/>
</dbReference>
<evidence type="ECO:0000256" key="1">
    <source>
        <dbReference type="SAM" id="Phobius"/>
    </source>
</evidence>
<feature type="domain" description="Ig-like" evidence="3">
    <location>
        <begin position="129"/>
        <end position="205"/>
    </location>
</feature>
<dbReference type="GO" id="GO:0042110">
    <property type="term" value="P:T cell activation"/>
    <property type="evidence" value="ECO:0007669"/>
    <property type="project" value="TreeGrafter"/>
</dbReference>
<keyword evidence="1" id="KW-0812">Transmembrane</keyword>
<dbReference type="SMART" id="SM00409">
    <property type="entry name" value="IG"/>
    <property type="match status" value="4"/>
</dbReference>
<keyword evidence="5" id="KW-1185">Reference proteome</keyword>
<dbReference type="InterPro" id="IPR003599">
    <property type="entry name" value="Ig_sub"/>
</dbReference>
<accession>A0A5A9N214</accession>
<evidence type="ECO:0000259" key="3">
    <source>
        <dbReference type="PROSITE" id="PS50835"/>
    </source>
</evidence>
<dbReference type="GO" id="GO:0042289">
    <property type="term" value="F:MHC class II protein binding"/>
    <property type="evidence" value="ECO:0007669"/>
    <property type="project" value="TreeGrafter"/>
</dbReference>
<evidence type="ECO:0000313" key="5">
    <source>
        <dbReference type="Proteomes" id="UP000324632"/>
    </source>
</evidence>
<keyword evidence="1" id="KW-1133">Transmembrane helix</keyword>
<evidence type="ECO:0000313" key="4">
    <source>
        <dbReference type="EMBL" id="KAA0703019.1"/>
    </source>
</evidence>
<feature type="domain" description="Ig-like" evidence="3">
    <location>
        <begin position="326"/>
        <end position="381"/>
    </location>
</feature>
<dbReference type="SUPFAM" id="SSF48726">
    <property type="entry name" value="Immunoglobulin"/>
    <property type="match status" value="3"/>
</dbReference>
<feature type="transmembrane region" description="Helical" evidence="1">
    <location>
        <begin position="414"/>
        <end position="435"/>
    </location>
</feature>
<dbReference type="AlphaFoldDB" id="A0A5A9N214"/>
<dbReference type="PROSITE" id="PS50835">
    <property type="entry name" value="IG_LIKE"/>
    <property type="match status" value="4"/>
</dbReference>
<dbReference type="Pfam" id="PF07686">
    <property type="entry name" value="V-set"/>
    <property type="match status" value="1"/>
</dbReference>
<dbReference type="GO" id="GO:0035723">
    <property type="term" value="P:interleukin-15-mediated signaling pathway"/>
    <property type="evidence" value="ECO:0007669"/>
    <property type="project" value="TreeGrafter"/>
</dbReference>
<dbReference type="GO" id="GO:1990782">
    <property type="term" value="F:protein tyrosine kinase binding"/>
    <property type="evidence" value="ECO:0007669"/>
    <property type="project" value="TreeGrafter"/>
</dbReference>
<keyword evidence="2" id="KW-0732">Signal</keyword>
<evidence type="ECO:0000256" key="2">
    <source>
        <dbReference type="SAM" id="SignalP"/>
    </source>
</evidence>
<feature type="domain" description="Ig-like" evidence="3">
    <location>
        <begin position="213"/>
        <end position="311"/>
    </location>
</feature>